<dbReference type="InterPro" id="IPR048667">
    <property type="entry name" value="Imm5-like"/>
</dbReference>
<evidence type="ECO:0000313" key="3">
    <source>
        <dbReference type="Proteomes" id="UP000886724"/>
    </source>
</evidence>
<dbReference type="Proteomes" id="UP000886724">
    <property type="component" value="Unassembled WGS sequence"/>
</dbReference>
<name>A0A9D1XMM7_9FIRM</name>
<dbReference type="Pfam" id="PF21805">
    <property type="entry name" value="Imm5_like"/>
    <property type="match status" value="1"/>
</dbReference>
<reference evidence="2" key="1">
    <citation type="journal article" date="2021" name="PeerJ">
        <title>Extensive microbial diversity within the chicken gut microbiome revealed by metagenomics and culture.</title>
        <authorList>
            <person name="Gilroy R."/>
            <person name="Ravi A."/>
            <person name="Getino M."/>
            <person name="Pursley I."/>
            <person name="Horton D.L."/>
            <person name="Alikhan N.F."/>
            <person name="Baker D."/>
            <person name="Gharbi K."/>
            <person name="Hall N."/>
            <person name="Watson M."/>
            <person name="Adriaenssens E.M."/>
            <person name="Foster-Nyarko E."/>
            <person name="Jarju S."/>
            <person name="Secka A."/>
            <person name="Antonio M."/>
            <person name="Oren A."/>
            <person name="Chaudhuri R.R."/>
            <person name="La Ragione R."/>
            <person name="Hildebrand F."/>
            <person name="Pallen M.J."/>
        </authorList>
    </citation>
    <scope>NUCLEOTIDE SEQUENCE</scope>
    <source>
        <strain evidence="2">ChiGjej1B1-14440</strain>
    </source>
</reference>
<gene>
    <name evidence="2" type="ORF">H9980_10280</name>
</gene>
<organism evidence="2 3">
    <name type="scientific">Candidatus Erysipelatoclostridium merdavium</name>
    <dbReference type="NCBI Taxonomy" id="2838566"/>
    <lineage>
        <taxon>Bacteria</taxon>
        <taxon>Bacillati</taxon>
        <taxon>Bacillota</taxon>
        <taxon>Erysipelotrichia</taxon>
        <taxon>Erysipelotrichales</taxon>
        <taxon>Erysipelotrichales incertae sedis</taxon>
    </lineage>
</organism>
<proteinExistence type="predicted"/>
<dbReference type="EMBL" id="DXET01000227">
    <property type="protein sequence ID" value="HIX82338.1"/>
    <property type="molecule type" value="Genomic_DNA"/>
</dbReference>
<accession>A0A9D1XMM7</accession>
<sequence>MNFDDVKAKYRRKNKILFSRESLCLQELIALICKQKHRTIVMWILQWANQTADILNKRYPDEERFNNAIVQSTRWAMGKIKMPIAKKAILDCHKVAKEIDDPIDIALCHAIGQACSSVHVETHAIGFVFYDLTALVLELGIDNFEAAASNKIEQYINTLKLWESEIDNYSGPWASFLLNDNKINKELLIANKKADK</sequence>
<reference evidence="2" key="2">
    <citation type="submission" date="2021-04" db="EMBL/GenBank/DDBJ databases">
        <authorList>
            <person name="Gilroy R."/>
        </authorList>
    </citation>
    <scope>NUCLEOTIDE SEQUENCE</scope>
    <source>
        <strain evidence="2">ChiGjej1B1-14440</strain>
    </source>
</reference>
<evidence type="ECO:0000259" key="1">
    <source>
        <dbReference type="Pfam" id="PF21805"/>
    </source>
</evidence>
<feature type="domain" description="Imm-5-like" evidence="1">
    <location>
        <begin position="32"/>
        <end position="156"/>
    </location>
</feature>
<evidence type="ECO:0000313" key="2">
    <source>
        <dbReference type="EMBL" id="HIX82338.1"/>
    </source>
</evidence>
<protein>
    <recommendedName>
        <fullName evidence="1">Imm-5-like domain-containing protein</fullName>
    </recommendedName>
</protein>
<comment type="caution">
    <text evidence="2">The sequence shown here is derived from an EMBL/GenBank/DDBJ whole genome shotgun (WGS) entry which is preliminary data.</text>
</comment>
<dbReference type="AlphaFoldDB" id="A0A9D1XMM7"/>